<proteinExistence type="predicted"/>
<gene>
    <name evidence="1" type="ORF">ACFPYI_13735</name>
</gene>
<sequence>MSNVEGEVMQVVAPEQVDDYQFTRLMRGAMEAGMCAVVIQRQHGRCPDSVTRVLEFLNVRTLTRESSYVLFPESECPSEGDWVSCEVEPAVCRARISERMLVPVGTGVIDSTDRGDDDE</sequence>
<dbReference type="AlphaFoldDB" id="A0ABD5RP13"/>
<reference evidence="1 2" key="1">
    <citation type="journal article" date="2019" name="Int. J. Syst. Evol. Microbiol.">
        <title>The Global Catalogue of Microorganisms (GCM) 10K type strain sequencing project: providing services to taxonomists for standard genome sequencing and annotation.</title>
        <authorList>
            <consortium name="The Broad Institute Genomics Platform"/>
            <consortium name="The Broad Institute Genome Sequencing Center for Infectious Disease"/>
            <person name="Wu L."/>
            <person name="Ma J."/>
        </authorList>
    </citation>
    <scope>NUCLEOTIDE SEQUENCE [LARGE SCALE GENOMIC DNA]</scope>
    <source>
        <strain evidence="1 2">CGMCC 1.12543</strain>
    </source>
</reference>
<evidence type="ECO:0000313" key="2">
    <source>
        <dbReference type="Proteomes" id="UP001596099"/>
    </source>
</evidence>
<accession>A0ABD5RP13</accession>
<name>A0ABD5RP13_9EURY</name>
<organism evidence="1 2">
    <name type="scientific">Halomarina salina</name>
    <dbReference type="NCBI Taxonomy" id="1872699"/>
    <lineage>
        <taxon>Archaea</taxon>
        <taxon>Methanobacteriati</taxon>
        <taxon>Methanobacteriota</taxon>
        <taxon>Stenosarchaea group</taxon>
        <taxon>Halobacteria</taxon>
        <taxon>Halobacteriales</taxon>
        <taxon>Natronomonadaceae</taxon>
        <taxon>Halomarina</taxon>
    </lineage>
</organism>
<comment type="caution">
    <text evidence="1">The sequence shown here is derived from an EMBL/GenBank/DDBJ whole genome shotgun (WGS) entry which is preliminary data.</text>
</comment>
<dbReference type="RefSeq" id="WP_247415652.1">
    <property type="nucleotide sequence ID" value="NZ_JALLGW010000001.1"/>
</dbReference>
<keyword evidence="2" id="KW-1185">Reference proteome</keyword>
<dbReference type="EMBL" id="JBHSQH010000001">
    <property type="protein sequence ID" value="MFC5972397.1"/>
    <property type="molecule type" value="Genomic_DNA"/>
</dbReference>
<dbReference type="Proteomes" id="UP001596099">
    <property type="component" value="Unassembled WGS sequence"/>
</dbReference>
<evidence type="ECO:0000313" key="1">
    <source>
        <dbReference type="EMBL" id="MFC5972397.1"/>
    </source>
</evidence>
<protein>
    <submittedName>
        <fullName evidence="1">Uncharacterized protein</fullName>
    </submittedName>
</protein>